<feature type="transmembrane region" description="Helical" evidence="10">
    <location>
        <begin position="127"/>
        <end position="151"/>
    </location>
</feature>
<dbReference type="KEGG" id="kfv:AS188_06505"/>
<dbReference type="SMART" id="SM00382">
    <property type="entry name" value="AAA"/>
    <property type="match status" value="1"/>
</dbReference>
<evidence type="ECO:0000313" key="16">
    <source>
        <dbReference type="Proteomes" id="UP000321155"/>
    </source>
</evidence>
<dbReference type="SUPFAM" id="SSF90123">
    <property type="entry name" value="ABC transporter transmembrane region"/>
    <property type="match status" value="1"/>
</dbReference>
<keyword evidence="8 10" id="KW-0472">Membrane</keyword>
<evidence type="ECO:0000256" key="8">
    <source>
        <dbReference type="ARBA" id="ARBA00023136"/>
    </source>
</evidence>
<dbReference type="Gene3D" id="3.40.50.300">
    <property type="entry name" value="P-loop containing nucleotide triphosphate hydrolases"/>
    <property type="match status" value="1"/>
</dbReference>
<dbReference type="PANTHER" id="PTHR43394:SF1">
    <property type="entry name" value="ATP-BINDING CASSETTE SUB-FAMILY B MEMBER 10, MITOCHONDRIAL"/>
    <property type="match status" value="1"/>
</dbReference>
<dbReference type="Gene3D" id="1.20.1560.10">
    <property type="entry name" value="ABC transporter type 1, transmembrane domain"/>
    <property type="match status" value="1"/>
</dbReference>
<reference evidence="14 16" key="2">
    <citation type="submission" date="2019-07" db="EMBL/GenBank/DDBJ databases">
        <title>Whole genome shotgun sequence of Kocuria flava NBRC 107626.</title>
        <authorList>
            <person name="Hosoyama A."/>
            <person name="Uohara A."/>
            <person name="Ohji S."/>
            <person name="Ichikawa N."/>
        </authorList>
    </citation>
    <scope>NUCLEOTIDE SEQUENCE [LARGE SCALE GENOMIC DNA]</scope>
    <source>
        <strain evidence="14 16">NBRC 107626</strain>
    </source>
</reference>
<evidence type="ECO:0000256" key="6">
    <source>
        <dbReference type="ARBA" id="ARBA00022840"/>
    </source>
</evidence>
<dbReference type="EMBL" id="CP013254">
    <property type="protein sequence ID" value="ALU39459.1"/>
    <property type="molecule type" value="Genomic_DNA"/>
</dbReference>
<evidence type="ECO:0000256" key="7">
    <source>
        <dbReference type="ARBA" id="ARBA00022989"/>
    </source>
</evidence>
<dbReference type="STRING" id="446860.AS188_06505"/>
<dbReference type="InterPro" id="IPR017871">
    <property type="entry name" value="ABC_transporter-like_CS"/>
</dbReference>
<keyword evidence="3" id="KW-1003">Cell membrane</keyword>
<sequence length="589" mass="63105">MLVRLLRQYTGRYRRWVLAVVVLQLAATVAALLLPGLNARIIDEGVTRGDTDLVLRVGQVMLVVALVQVLAAVAAVYCGARAAMGTGRDLRRAVQRRVGSFGAREVGRFGAPSLITRGTNDVQQIQLLVLTGLNFMVAAPIMSVGGIVMALREDPGLSWLVWVSVPLLAVVVGALATRLMPLFRLMQARIDRVNGVLREQIVGVRVVRAFVREDHERRRFAGANAQLTDVSVRIGSLFVLMFPLISMILHLATAAVLWFGGQRVDAGQIQVGSLTAFLQYLLQILTAVMMGTFMLMMVPRALVCAERVGEVLDTVPELREPEEPVAPGPARGAVELRGVGFSYPGAQAPVLEDLDLCAGPGTTTAVVGATGSGKSTLLRLLPRLLDPTAGTVLLDGVPLPRYGRAELSARVGWVPQRAYLFSGTVASNLRLGRPEATDEQLWAALRTAQAEDFVRRMPGGLEAPIAQGGTNVSGGQRQRLAIARVLVARPAVYLFDDSFSALDTATDARLRAALRPVVRGATVVVVAQRVSTVRDADRILVLEGGRITARGTHEQLLARSGTYREIVRSQAGAEDAAEPAAPLSAEGSR</sequence>
<comment type="subcellular location">
    <subcellularLocation>
        <location evidence="1">Cell membrane</location>
        <topology evidence="1">Multi-pass membrane protein</topology>
    </subcellularLocation>
</comment>
<organism evidence="13 15">
    <name type="scientific">Kocuria flava</name>
    <dbReference type="NCBI Taxonomy" id="446860"/>
    <lineage>
        <taxon>Bacteria</taxon>
        <taxon>Bacillati</taxon>
        <taxon>Actinomycetota</taxon>
        <taxon>Actinomycetes</taxon>
        <taxon>Micrococcales</taxon>
        <taxon>Micrococcaceae</taxon>
        <taxon>Kocuria</taxon>
    </lineage>
</organism>
<dbReference type="CDD" id="cd18548">
    <property type="entry name" value="ABC_6TM_Tm287_like"/>
    <property type="match status" value="1"/>
</dbReference>
<dbReference type="InterPro" id="IPR003439">
    <property type="entry name" value="ABC_transporter-like_ATP-bd"/>
</dbReference>
<dbReference type="InterPro" id="IPR003593">
    <property type="entry name" value="AAA+_ATPase"/>
</dbReference>
<evidence type="ECO:0000256" key="2">
    <source>
        <dbReference type="ARBA" id="ARBA00022448"/>
    </source>
</evidence>
<dbReference type="EMBL" id="BJZR01000024">
    <property type="protein sequence ID" value="GEO91900.1"/>
    <property type="molecule type" value="Genomic_DNA"/>
</dbReference>
<dbReference type="PANTHER" id="PTHR43394">
    <property type="entry name" value="ATP-DEPENDENT PERMEASE MDL1, MITOCHONDRIAL"/>
    <property type="match status" value="1"/>
</dbReference>
<keyword evidence="4 10" id="KW-0812">Transmembrane</keyword>
<dbReference type="FunFam" id="3.40.50.300:FF:000854">
    <property type="entry name" value="Multidrug ABC transporter ATP-binding protein"/>
    <property type="match status" value="1"/>
</dbReference>
<feature type="domain" description="ABC transporter" evidence="11">
    <location>
        <begin position="334"/>
        <end position="569"/>
    </location>
</feature>
<dbReference type="RefSeq" id="WP_058858169.1">
    <property type="nucleotide sequence ID" value="NZ_BJZR01000024.1"/>
</dbReference>
<protein>
    <submittedName>
        <fullName evidence="13">Multidrug ABC transporter ATP-binding protein</fullName>
    </submittedName>
</protein>
<evidence type="ECO:0000256" key="3">
    <source>
        <dbReference type="ARBA" id="ARBA00022475"/>
    </source>
</evidence>
<feature type="transmembrane region" description="Helical" evidence="10">
    <location>
        <begin position="280"/>
        <end position="298"/>
    </location>
</feature>
<gene>
    <name evidence="13" type="ORF">AS188_06505</name>
    <name evidence="14" type="ORF">KFL01_12060</name>
</gene>
<dbReference type="Pfam" id="PF00005">
    <property type="entry name" value="ABC_tran"/>
    <property type="match status" value="1"/>
</dbReference>
<keyword evidence="7 10" id="KW-1133">Transmembrane helix</keyword>
<reference evidence="13 15" key="1">
    <citation type="submission" date="2015-11" db="EMBL/GenBank/DDBJ databases">
        <title>Complete Genome Sequence of Kocuria flava strain HO-9041.</title>
        <authorList>
            <person name="Zhou M."/>
            <person name="Dai J."/>
        </authorList>
    </citation>
    <scope>NUCLEOTIDE SEQUENCE [LARGE SCALE GENOMIC DNA]</scope>
    <source>
        <strain evidence="13 15">HO-9041</strain>
    </source>
</reference>
<feature type="transmembrane region" description="Helical" evidence="10">
    <location>
        <begin position="157"/>
        <end position="176"/>
    </location>
</feature>
<dbReference type="InterPro" id="IPR036640">
    <property type="entry name" value="ABC1_TM_sf"/>
</dbReference>
<keyword evidence="6 13" id="KW-0067">ATP-binding</keyword>
<feature type="compositionally biased region" description="Low complexity" evidence="9">
    <location>
        <begin position="571"/>
        <end position="589"/>
    </location>
</feature>
<evidence type="ECO:0000256" key="5">
    <source>
        <dbReference type="ARBA" id="ARBA00022741"/>
    </source>
</evidence>
<feature type="domain" description="ABC transmembrane type-1" evidence="12">
    <location>
        <begin position="18"/>
        <end position="300"/>
    </location>
</feature>
<feature type="transmembrane region" description="Helical" evidence="10">
    <location>
        <begin position="57"/>
        <end position="80"/>
    </location>
</feature>
<keyword evidence="2" id="KW-0813">Transport</keyword>
<accession>A0A0U3GJE2</accession>
<dbReference type="InterPro" id="IPR039421">
    <property type="entry name" value="Type_1_exporter"/>
</dbReference>
<evidence type="ECO:0000256" key="9">
    <source>
        <dbReference type="SAM" id="MobiDB-lite"/>
    </source>
</evidence>
<keyword evidence="16" id="KW-1185">Reference proteome</keyword>
<name>A0A0U3GJE2_9MICC</name>
<dbReference type="PROSITE" id="PS00211">
    <property type="entry name" value="ABC_TRANSPORTER_1"/>
    <property type="match status" value="1"/>
</dbReference>
<keyword evidence="5" id="KW-0547">Nucleotide-binding</keyword>
<proteinExistence type="predicted"/>
<dbReference type="PROSITE" id="PS50929">
    <property type="entry name" value="ABC_TM1F"/>
    <property type="match status" value="1"/>
</dbReference>
<evidence type="ECO:0000313" key="14">
    <source>
        <dbReference type="EMBL" id="GEO91900.1"/>
    </source>
</evidence>
<dbReference type="Proteomes" id="UP000321155">
    <property type="component" value="Unassembled WGS sequence"/>
</dbReference>
<dbReference type="AlphaFoldDB" id="A0A0U3GJE2"/>
<dbReference type="Pfam" id="PF00664">
    <property type="entry name" value="ABC_membrane"/>
    <property type="match status" value="1"/>
</dbReference>
<feature type="region of interest" description="Disordered" evidence="9">
    <location>
        <begin position="569"/>
        <end position="589"/>
    </location>
</feature>
<evidence type="ECO:0000256" key="10">
    <source>
        <dbReference type="SAM" id="Phobius"/>
    </source>
</evidence>
<evidence type="ECO:0000256" key="4">
    <source>
        <dbReference type="ARBA" id="ARBA00022692"/>
    </source>
</evidence>
<evidence type="ECO:0000256" key="1">
    <source>
        <dbReference type="ARBA" id="ARBA00004651"/>
    </source>
</evidence>
<evidence type="ECO:0000259" key="12">
    <source>
        <dbReference type="PROSITE" id="PS50929"/>
    </source>
</evidence>
<dbReference type="PROSITE" id="PS50893">
    <property type="entry name" value="ABC_TRANSPORTER_2"/>
    <property type="match status" value="1"/>
</dbReference>
<dbReference type="GO" id="GO:0005524">
    <property type="term" value="F:ATP binding"/>
    <property type="evidence" value="ECO:0007669"/>
    <property type="project" value="UniProtKB-KW"/>
</dbReference>
<dbReference type="GO" id="GO:0005886">
    <property type="term" value="C:plasma membrane"/>
    <property type="evidence" value="ECO:0007669"/>
    <property type="project" value="UniProtKB-SubCell"/>
</dbReference>
<dbReference type="InterPro" id="IPR011527">
    <property type="entry name" value="ABC1_TM_dom"/>
</dbReference>
<feature type="transmembrane region" description="Helical" evidence="10">
    <location>
        <begin position="16"/>
        <end position="37"/>
    </location>
</feature>
<dbReference type="SUPFAM" id="SSF52540">
    <property type="entry name" value="P-loop containing nucleoside triphosphate hydrolases"/>
    <property type="match status" value="1"/>
</dbReference>
<dbReference type="InterPro" id="IPR027417">
    <property type="entry name" value="P-loop_NTPase"/>
</dbReference>
<evidence type="ECO:0000259" key="11">
    <source>
        <dbReference type="PROSITE" id="PS50893"/>
    </source>
</evidence>
<dbReference type="GO" id="GO:0015421">
    <property type="term" value="F:ABC-type oligopeptide transporter activity"/>
    <property type="evidence" value="ECO:0007669"/>
    <property type="project" value="TreeGrafter"/>
</dbReference>
<dbReference type="OrthoDB" id="9806127at2"/>
<evidence type="ECO:0000313" key="13">
    <source>
        <dbReference type="EMBL" id="ALU39459.1"/>
    </source>
</evidence>
<dbReference type="GO" id="GO:0016887">
    <property type="term" value="F:ATP hydrolysis activity"/>
    <property type="evidence" value="ECO:0007669"/>
    <property type="project" value="InterPro"/>
</dbReference>
<feature type="transmembrane region" description="Helical" evidence="10">
    <location>
        <begin position="237"/>
        <end position="260"/>
    </location>
</feature>
<evidence type="ECO:0000313" key="15">
    <source>
        <dbReference type="Proteomes" id="UP000057181"/>
    </source>
</evidence>
<dbReference type="Proteomes" id="UP000057181">
    <property type="component" value="Chromosome"/>
</dbReference>